<dbReference type="AlphaFoldDB" id="A0A024FUN8"/>
<evidence type="ECO:0000313" key="1">
    <source>
        <dbReference type="EMBL" id="CCI10756.1"/>
    </source>
</evidence>
<organism evidence="1 2">
    <name type="scientific">Albugo candida</name>
    <dbReference type="NCBI Taxonomy" id="65357"/>
    <lineage>
        <taxon>Eukaryota</taxon>
        <taxon>Sar</taxon>
        <taxon>Stramenopiles</taxon>
        <taxon>Oomycota</taxon>
        <taxon>Peronosporomycetes</taxon>
        <taxon>Albuginales</taxon>
        <taxon>Albuginaceae</taxon>
        <taxon>Albugo</taxon>
    </lineage>
</organism>
<comment type="caution">
    <text evidence="1">The sequence shown here is derived from an EMBL/GenBank/DDBJ whole genome shotgun (WGS) entry which is preliminary data.</text>
</comment>
<gene>
    <name evidence="1" type="ORF">BN9_115700</name>
</gene>
<accession>A0A024FUN8</accession>
<sequence length="119" mass="14036">MSVLHQYFNKLASSSRTENYPPLLAYLDVCFLRYFCFQLGCWAEKCHTNSPFPKAKYNGLLHMLFFADRYKRIMEYLQRNEALFSQLRKKACSINQPRMTSSPFQSLQLCTSYHALQLS</sequence>
<name>A0A024FUN8_9STRA</name>
<protein>
    <submittedName>
        <fullName evidence="1">Uncharacterized protein</fullName>
    </submittedName>
</protein>
<proteinExistence type="predicted"/>
<keyword evidence="2" id="KW-1185">Reference proteome</keyword>
<reference evidence="1 2" key="1">
    <citation type="submission" date="2012-05" db="EMBL/GenBank/DDBJ databases">
        <title>Recombination and specialization in a pathogen metapopulation.</title>
        <authorList>
            <person name="Gardiner A."/>
            <person name="Kemen E."/>
            <person name="Schultz-Larsen T."/>
            <person name="MacLean D."/>
            <person name="Van Oosterhout C."/>
            <person name="Jones J.D.G."/>
        </authorList>
    </citation>
    <scope>NUCLEOTIDE SEQUENCE [LARGE SCALE GENOMIC DNA]</scope>
    <source>
        <strain evidence="1 2">Ac Nc2</strain>
    </source>
</reference>
<dbReference type="InParanoid" id="A0A024FUN8"/>
<dbReference type="EMBL" id="CAIX01000387">
    <property type="protein sequence ID" value="CCI10756.1"/>
    <property type="molecule type" value="Genomic_DNA"/>
</dbReference>
<evidence type="ECO:0000313" key="2">
    <source>
        <dbReference type="Proteomes" id="UP000053237"/>
    </source>
</evidence>
<dbReference type="Proteomes" id="UP000053237">
    <property type="component" value="Unassembled WGS sequence"/>
</dbReference>